<comment type="caution">
    <text evidence="2">The sequence shown here is derived from an EMBL/GenBank/DDBJ whole genome shotgun (WGS) entry which is preliminary data.</text>
</comment>
<dbReference type="EMBL" id="LBQZ01000005">
    <property type="protein sequence ID" value="KKP89268.1"/>
    <property type="molecule type" value="Genomic_DNA"/>
</dbReference>
<organism evidence="2 3">
    <name type="scientific">Candidatus Nomurabacteria bacterium GW2011_GWC2_35_8</name>
    <dbReference type="NCBI Taxonomy" id="1618752"/>
    <lineage>
        <taxon>Bacteria</taxon>
        <taxon>Candidatus Nomuraibacteriota</taxon>
    </lineage>
</organism>
<dbReference type="Proteomes" id="UP000034798">
    <property type="component" value="Unassembled WGS sequence"/>
</dbReference>
<proteinExistence type="predicted"/>
<accession>A0A0G0D7N6</accession>
<name>A0A0G0D7N6_9BACT</name>
<sequence>MLKQKKVLWIAFAIVFLVVLFLTKTGFFSSLFNNEEVFKNTNQEDSLVYSDETIADLVNKDTDGDGVLDWQENLYGLDPNKKETTAGTPDSVAISKLKAENGTIAIKTENGSTVSSKEENLTETEKFSRELFAIVATANQNGTTMDQASVDALGASLSERVQNAPQRKVFLTSDIKTTNDNSVQAFKNYNNTLNDIFTRYTTLKYGILDVLQKFIPDENTVDANALSMLGPIIDQTNKIITGMLKTSVPQSISILHLDVINDLEGLLENISDIKLYDNDPIMALGGITKYEGSTQKLVIAVSNLTNAINQKLGN</sequence>
<reference evidence="2 3" key="1">
    <citation type="journal article" date="2015" name="Nature">
        <title>rRNA introns, odd ribosomes, and small enigmatic genomes across a large radiation of phyla.</title>
        <authorList>
            <person name="Brown C.T."/>
            <person name="Hug L.A."/>
            <person name="Thomas B.C."/>
            <person name="Sharon I."/>
            <person name="Castelle C.J."/>
            <person name="Singh A."/>
            <person name="Wilkins M.J."/>
            <person name="Williams K.H."/>
            <person name="Banfield J.F."/>
        </authorList>
    </citation>
    <scope>NUCLEOTIDE SEQUENCE [LARGE SCALE GENOMIC DNA]</scope>
</reference>
<protein>
    <submittedName>
        <fullName evidence="2">Uncharacterized protein</fullName>
    </submittedName>
</protein>
<feature type="transmembrane region" description="Helical" evidence="1">
    <location>
        <begin position="7"/>
        <end position="32"/>
    </location>
</feature>
<evidence type="ECO:0000313" key="2">
    <source>
        <dbReference type="EMBL" id="KKP89268.1"/>
    </source>
</evidence>
<dbReference type="AlphaFoldDB" id="A0A0G0D7N6"/>
<keyword evidence="1" id="KW-0472">Membrane</keyword>
<keyword evidence="1" id="KW-1133">Transmembrane helix</keyword>
<gene>
    <name evidence="2" type="ORF">UR91_C0005G0004</name>
</gene>
<evidence type="ECO:0000313" key="3">
    <source>
        <dbReference type="Proteomes" id="UP000034798"/>
    </source>
</evidence>
<evidence type="ECO:0000256" key="1">
    <source>
        <dbReference type="SAM" id="Phobius"/>
    </source>
</evidence>
<keyword evidence="1" id="KW-0812">Transmembrane</keyword>